<dbReference type="Gene3D" id="2.60.120.620">
    <property type="entry name" value="q2cbj1_9rhob like domain"/>
    <property type="match status" value="1"/>
</dbReference>
<dbReference type="AlphaFoldDB" id="A0A0A3JX74"/>
<evidence type="ECO:0000256" key="1">
    <source>
        <dbReference type="ARBA" id="ARBA00001961"/>
    </source>
</evidence>
<dbReference type="GO" id="GO:0004656">
    <property type="term" value="F:procollagen-proline 4-dioxygenase activity"/>
    <property type="evidence" value="ECO:0007669"/>
    <property type="project" value="TreeGrafter"/>
</dbReference>
<dbReference type="PANTHER" id="PTHR10869">
    <property type="entry name" value="PROLYL 4-HYDROXYLASE ALPHA SUBUNIT"/>
    <property type="match status" value="1"/>
</dbReference>
<reference evidence="8 9" key="1">
    <citation type="submission" date="2014-02" db="EMBL/GenBank/DDBJ databases">
        <title>Draft genome sequence of Lysinibacillus massiliensis CCUG 49529.</title>
        <authorList>
            <person name="Zhang F."/>
            <person name="Wang G."/>
            <person name="Zhang L."/>
        </authorList>
    </citation>
    <scope>NUCLEOTIDE SEQUENCE [LARGE SCALE GENOMIC DNA]</scope>
    <source>
        <strain evidence="8 9">CCUG 49529</strain>
    </source>
</reference>
<evidence type="ECO:0000313" key="8">
    <source>
        <dbReference type="EMBL" id="KGR91617.1"/>
    </source>
</evidence>
<evidence type="ECO:0000256" key="4">
    <source>
        <dbReference type="ARBA" id="ARBA00022964"/>
    </source>
</evidence>
<evidence type="ECO:0000313" key="9">
    <source>
        <dbReference type="Proteomes" id="UP000030595"/>
    </source>
</evidence>
<keyword evidence="2" id="KW-0479">Metal-binding</keyword>
<dbReference type="Proteomes" id="UP000030595">
    <property type="component" value="Unassembled WGS sequence"/>
</dbReference>
<sequence>MLTEVSILPVQPSYSINGHQIFAEVLNEAPLIVKFQNVLSEDECNALIERSKNRLKRSKLANQEVSAIRTSSGMFFEENESPLIAQIEQRISALMHLPLKNAEGLQVLHYEIGQQFKPHFDYFKEDNPKSENNRISTLVIYLNDVEEGGETTFPNLNLAVKPEKGSAVYFEYFYQNPHLNELTLHSGEPVKRGEKWIATQWMRRKAIRVGF</sequence>
<dbReference type="PROSITE" id="PS51471">
    <property type="entry name" value="FE2OG_OXY"/>
    <property type="match status" value="1"/>
</dbReference>
<evidence type="ECO:0000256" key="6">
    <source>
        <dbReference type="ARBA" id="ARBA00023004"/>
    </source>
</evidence>
<keyword evidence="5" id="KW-0560">Oxidoreductase</keyword>
<dbReference type="GO" id="GO:0005506">
    <property type="term" value="F:iron ion binding"/>
    <property type="evidence" value="ECO:0007669"/>
    <property type="project" value="InterPro"/>
</dbReference>
<keyword evidence="4" id="KW-0223">Dioxygenase</keyword>
<dbReference type="Pfam" id="PF13640">
    <property type="entry name" value="2OG-FeII_Oxy_3"/>
    <property type="match status" value="1"/>
</dbReference>
<comment type="cofactor">
    <cofactor evidence="1">
        <name>L-ascorbate</name>
        <dbReference type="ChEBI" id="CHEBI:38290"/>
    </cofactor>
</comment>
<feature type="domain" description="Fe2OG dioxygenase" evidence="7">
    <location>
        <begin position="101"/>
        <end position="204"/>
    </location>
</feature>
<evidence type="ECO:0000256" key="5">
    <source>
        <dbReference type="ARBA" id="ARBA00023002"/>
    </source>
</evidence>
<dbReference type="eggNOG" id="COG3751">
    <property type="taxonomic scope" value="Bacteria"/>
</dbReference>
<dbReference type="SMART" id="SM00702">
    <property type="entry name" value="P4Hc"/>
    <property type="match status" value="1"/>
</dbReference>
<dbReference type="OrthoDB" id="269774at2"/>
<proteinExistence type="predicted"/>
<keyword evidence="3" id="KW-0847">Vitamin C</keyword>
<organism evidence="8 9">
    <name type="scientific">Ureibacillus massiliensis 4400831 = CIP 108448 = CCUG 49529</name>
    <dbReference type="NCBI Taxonomy" id="1211035"/>
    <lineage>
        <taxon>Bacteria</taxon>
        <taxon>Bacillati</taxon>
        <taxon>Bacillota</taxon>
        <taxon>Bacilli</taxon>
        <taxon>Bacillales</taxon>
        <taxon>Caryophanaceae</taxon>
        <taxon>Ureibacillus</taxon>
    </lineage>
</organism>
<accession>A0A0A3JX74</accession>
<dbReference type="InterPro" id="IPR005123">
    <property type="entry name" value="Oxoglu/Fe-dep_dioxygenase_dom"/>
</dbReference>
<keyword evidence="6" id="KW-0408">Iron</keyword>
<dbReference type="PANTHER" id="PTHR10869:SF246">
    <property type="entry name" value="TRANSMEMBRANE PROLYL 4-HYDROXYLASE"/>
    <property type="match status" value="1"/>
</dbReference>
<evidence type="ECO:0000256" key="3">
    <source>
        <dbReference type="ARBA" id="ARBA00022896"/>
    </source>
</evidence>
<gene>
    <name evidence="8" type="ORF">CD30_04735</name>
</gene>
<evidence type="ECO:0000259" key="7">
    <source>
        <dbReference type="PROSITE" id="PS51471"/>
    </source>
</evidence>
<keyword evidence="9" id="KW-1185">Reference proteome</keyword>
<dbReference type="InterPro" id="IPR045054">
    <property type="entry name" value="P4HA-like"/>
</dbReference>
<dbReference type="RefSeq" id="WP_036173053.1">
    <property type="nucleotide sequence ID" value="NZ_AVCZ01000005.1"/>
</dbReference>
<evidence type="ECO:0000256" key="2">
    <source>
        <dbReference type="ARBA" id="ARBA00022723"/>
    </source>
</evidence>
<dbReference type="InterPro" id="IPR044862">
    <property type="entry name" value="Pro_4_hyd_alph_FE2OG_OXY"/>
</dbReference>
<dbReference type="InterPro" id="IPR006620">
    <property type="entry name" value="Pro_4_hyd_alph"/>
</dbReference>
<dbReference type="EMBL" id="JPVQ01000005">
    <property type="protein sequence ID" value="KGR91617.1"/>
    <property type="molecule type" value="Genomic_DNA"/>
</dbReference>
<name>A0A0A3JX74_9BACL</name>
<comment type="caution">
    <text evidence="8">The sequence shown here is derived from an EMBL/GenBank/DDBJ whole genome shotgun (WGS) entry which is preliminary data.</text>
</comment>
<dbReference type="GO" id="GO:0031418">
    <property type="term" value="F:L-ascorbic acid binding"/>
    <property type="evidence" value="ECO:0007669"/>
    <property type="project" value="UniProtKB-KW"/>
</dbReference>
<protein>
    <submittedName>
        <fullName evidence="8">Proline hydroxylase</fullName>
    </submittedName>
</protein>